<evidence type="ECO:0000313" key="2">
    <source>
        <dbReference type="Proteomes" id="UP000032946"/>
    </source>
</evidence>
<protein>
    <submittedName>
        <fullName evidence="1">Uncharacterized protein</fullName>
    </submittedName>
</protein>
<dbReference type="AlphaFoldDB" id="A0A9P1KKG2"/>
<sequence>MISWYHNPHCLVNFLRAIFNKFVTIINNILDVKFIPPYKLAKLM</sequence>
<keyword evidence="2" id="KW-1185">Reference proteome</keyword>
<proteinExistence type="predicted"/>
<reference evidence="1 2" key="1">
    <citation type="submission" date="2014-02" db="EMBL/GenBank/DDBJ databases">
        <authorList>
            <person name="Genoscope - CEA"/>
        </authorList>
    </citation>
    <scope>NUCLEOTIDE SEQUENCE [LARGE SCALE GENOMIC DNA]</scope>
    <source>
        <strain evidence="1 2">PCC 8005</strain>
    </source>
</reference>
<dbReference type="EMBL" id="FO818640">
    <property type="protein sequence ID" value="CDM97305.1"/>
    <property type="molecule type" value="Genomic_DNA"/>
</dbReference>
<name>A0A9P1KKG2_9CYAN</name>
<evidence type="ECO:0000313" key="1">
    <source>
        <dbReference type="EMBL" id="CDM97305.1"/>
    </source>
</evidence>
<accession>A0A9P1KKG2</accession>
<gene>
    <name evidence="1" type="ORF">ARTHRO_50275</name>
</gene>
<organism evidence="1 2">
    <name type="scientific">Limnospira indica PCC 8005</name>
    <dbReference type="NCBI Taxonomy" id="376219"/>
    <lineage>
        <taxon>Bacteria</taxon>
        <taxon>Bacillati</taxon>
        <taxon>Cyanobacteriota</taxon>
        <taxon>Cyanophyceae</taxon>
        <taxon>Oscillatoriophycideae</taxon>
        <taxon>Oscillatoriales</taxon>
        <taxon>Sirenicapillariaceae</taxon>
        <taxon>Limnospira</taxon>
    </lineage>
</organism>
<dbReference type="Proteomes" id="UP000032946">
    <property type="component" value="Chromosome"/>
</dbReference>